<dbReference type="OrthoDB" id="7421075at2"/>
<dbReference type="PANTHER" id="PTHR30034">
    <property type="entry name" value="FLAGELLAR MOTOR SWITCH PROTEIN FLIM"/>
    <property type="match status" value="1"/>
</dbReference>
<sequence>MVKAASTTPVQGTASGRPPAQHAPVLGSAAANPLGDLQALAQVNQHLARSLRALFEPLLRQAVKVSAEPITVERFDAYLTARGTALSSVTMIGMAPLSGQAMLVLDGALTFRLVDVYFGGPGLAPNPLPAEFTPTAEAMIARIATGFAERLAGAWSELAEIAFQPGRTEANPAMLSHIDGEDRVVRTRFVLAVGDARPIPIDLLYPAASLKPIAAILSSKVQSRRQAADPTWTGNLARAVMNVKLPVRSVLAEPVIPLAQLMSLQPGDIIPISFGPEIPLLVSNNRFARGAVGAANGRAAIRVHRIEPLEDEDS</sequence>
<protein>
    <recommendedName>
        <fullName evidence="4">Flagellar motor switch protein FliM</fullName>
    </recommendedName>
</protein>
<evidence type="ECO:0000259" key="12">
    <source>
        <dbReference type="Pfam" id="PF01052"/>
    </source>
</evidence>
<evidence type="ECO:0000256" key="11">
    <source>
        <dbReference type="SAM" id="MobiDB-lite"/>
    </source>
</evidence>
<dbReference type="Gene3D" id="3.40.1550.10">
    <property type="entry name" value="CheC-like"/>
    <property type="match status" value="1"/>
</dbReference>
<dbReference type="GO" id="GO:0003774">
    <property type="term" value="F:cytoskeletal motor activity"/>
    <property type="evidence" value="ECO:0007669"/>
    <property type="project" value="InterPro"/>
</dbReference>
<evidence type="ECO:0000256" key="7">
    <source>
        <dbReference type="ARBA" id="ARBA00022779"/>
    </source>
</evidence>
<accession>A0A0E9MSJ3</accession>
<evidence type="ECO:0000256" key="8">
    <source>
        <dbReference type="ARBA" id="ARBA00023136"/>
    </source>
</evidence>
<gene>
    <name evidence="13" type="primary">fliM</name>
    <name evidence="13" type="ORF">SCH01S_48_02010</name>
</gene>
<dbReference type="InterPro" id="IPR001689">
    <property type="entry name" value="Flag_FliM"/>
</dbReference>
<dbReference type="InterPro" id="IPR028976">
    <property type="entry name" value="CheC-like_sf"/>
</dbReference>
<evidence type="ECO:0000256" key="4">
    <source>
        <dbReference type="ARBA" id="ARBA00021898"/>
    </source>
</evidence>
<dbReference type="SUPFAM" id="SSF101801">
    <property type="entry name" value="Surface presentation of antigens (SPOA)"/>
    <property type="match status" value="1"/>
</dbReference>
<dbReference type="GO" id="GO:0071978">
    <property type="term" value="P:bacterial-type flagellum-dependent swarming motility"/>
    <property type="evidence" value="ECO:0007669"/>
    <property type="project" value="TreeGrafter"/>
</dbReference>
<keyword evidence="6" id="KW-0145">Chemotaxis</keyword>
<keyword evidence="13" id="KW-0282">Flagellum</keyword>
<feature type="domain" description="Flagellar motor switch protein FliN-like C-terminal" evidence="12">
    <location>
        <begin position="239"/>
        <end position="306"/>
    </location>
</feature>
<keyword evidence="7" id="KW-0283">Flagellar rotation</keyword>
<dbReference type="InterPro" id="IPR036429">
    <property type="entry name" value="SpoA-like_sf"/>
</dbReference>
<dbReference type="Pfam" id="PF01052">
    <property type="entry name" value="FliMN_C"/>
    <property type="match status" value="1"/>
</dbReference>
<keyword evidence="9" id="KW-0975">Bacterial flagellum</keyword>
<evidence type="ECO:0000256" key="6">
    <source>
        <dbReference type="ARBA" id="ARBA00022500"/>
    </source>
</evidence>
<keyword evidence="14" id="KW-1185">Reference proteome</keyword>
<dbReference type="SUPFAM" id="SSF103039">
    <property type="entry name" value="CheC-like"/>
    <property type="match status" value="1"/>
</dbReference>
<dbReference type="RefSeq" id="WP_046349304.1">
    <property type="nucleotide sequence ID" value="NZ_BBWU01000048.1"/>
</dbReference>
<dbReference type="Pfam" id="PF02154">
    <property type="entry name" value="FliM"/>
    <property type="match status" value="1"/>
</dbReference>
<dbReference type="PANTHER" id="PTHR30034:SF6">
    <property type="entry name" value="YOP PROTEINS TRANSLOCATION PROTEIN Q"/>
    <property type="match status" value="1"/>
</dbReference>
<dbReference type="GO" id="GO:0009425">
    <property type="term" value="C:bacterial-type flagellum basal body"/>
    <property type="evidence" value="ECO:0007669"/>
    <property type="project" value="UniProtKB-SubCell"/>
</dbReference>
<keyword evidence="13" id="KW-0966">Cell projection</keyword>
<evidence type="ECO:0000256" key="9">
    <source>
        <dbReference type="ARBA" id="ARBA00023143"/>
    </source>
</evidence>
<dbReference type="STRING" id="1219043.SCH01S_48_02010"/>
<dbReference type="AlphaFoldDB" id="A0A0E9MSJ3"/>
<dbReference type="Gene3D" id="2.30.330.10">
    <property type="entry name" value="SpoA-like"/>
    <property type="match status" value="1"/>
</dbReference>
<evidence type="ECO:0000256" key="1">
    <source>
        <dbReference type="ARBA" id="ARBA00004117"/>
    </source>
</evidence>
<keyword evidence="13" id="KW-0969">Cilium</keyword>
<reference evidence="13 14" key="1">
    <citation type="submission" date="2015-04" db="EMBL/GenBank/DDBJ databases">
        <title>Whole genome shotgun sequence of Sphingomonas changbaiensis NBRC 104936.</title>
        <authorList>
            <person name="Katano-Makiyama Y."/>
            <person name="Hosoyama A."/>
            <person name="Hashimoto M."/>
            <person name="Noguchi M."/>
            <person name="Tsuchikane K."/>
            <person name="Ohji S."/>
            <person name="Yamazoe A."/>
            <person name="Ichikawa N."/>
            <person name="Kimura A."/>
            <person name="Fujita N."/>
        </authorList>
    </citation>
    <scope>NUCLEOTIDE SEQUENCE [LARGE SCALE GENOMIC DNA]</scope>
    <source>
        <strain evidence="13 14">NBRC 104936</strain>
    </source>
</reference>
<evidence type="ECO:0000313" key="14">
    <source>
        <dbReference type="Proteomes" id="UP000033202"/>
    </source>
</evidence>
<organism evidence="13 14">
    <name type="scientific">Sphingomonas changbaiensis NBRC 104936</name>
    <dbReference type="NCBI Taxonomy" id="1219043"/>
    <lineage>
        <taxon>Bacteria</taxon>
        <taxon>Pseudomonadati</taxon>
        <taxon>Pseudomonadota</taxon>
        <taxon>Alphaproteobacteria</taxon>
        <taxon>Sphingomonadales</taxon>
        <taxon>Sphingomonadaceae</taxon>
        <taxon>Sphingomonas</taxon>
    </lineage>
</organism>
<evidence type="ECO:0000256" key="10">
    <source>
        <dbReference type="ARBA" id="ARBA00025044"/>
    </source>
</evidence>
<proteinExistence type="inferred from homology"/>
<comment type="caution">
    <text evidence="13">The sequence shown here is derived from an EMBL/GenBank/DDBJ whole genome shotgun (WGS) entry which is preliminary data.</text>
</comment>
<evidence type="ECO:0000256" key="3">
    <source>
        <dbReference type="ARBA" id="ARBA00011049"/>
    </source>
</evidence>
<feature type="compositionally biased region" description="Polar residues" evidence="11">
    <location>
        <begin position="1"/>
        <end position="14"/>
    </location>
</feature>
<feature type="region of interest" description="Disordered" evidence="11">
    <location>
        <begin position="1"/>
        <end position="27"/>
    </location>
</feature>
<comment type="subcellular location">
    <subcellularLocation>
        <location evidence="1">Bacterial flagellum basal body</location>
    </subcellularLocation>
    <subcellularLocation>
        <location evidence="2">Cell membrane</location>
        <topology evidence="2">Peripheral membrane protein</topology>
    </subcellularLocation>
</comment>
<comment type="similarity">
    <text evidence="3">Belongs to the FliM family.</text>
</comment>
<dbReference type="GO" id="GO:0050918">
    <property type="term" value="P:positive chemotaxis"/>
    <property type="evidence" value="ECO:0007669"/>
    <property type="project" value="TreeGrafter"/>
</dbReference>
<dbReference type="CDD" id="cd17908">
    <property type="entry name" value="FliM"/>
    <property type="match status" value="1"/>
</dbReference>
<dbReference type="GO" id="GO:0005886">
    <property type="term" value="C:plasma membrane"/>
    <property type="evidence" value="ECO:0007669"/>
    <property type="project" value="UniProtKB-SubCell"/>
</dbReference>
<dbReference type="Proteomes" id="UP000033202">
    <property type="component" value="Unassembled WGS sequence"/>
</dbReference>
<evidence type="ECO:0000256" key="2">
    <source>
        <dbReference type="ARBA" id="ARBA00004202"/>
    </source>
</evidence>
<keyword evidence="5" id="KW-1003">Cell membrane</keyword>
<dbReference type="InterPro" id="IPR001543">
    <property type="entry name" value="FliN-like_C"/>
</dbReference>
<comment type="function">
    <text evidence="10">FliM is one of three proteins (FliG, FliN, FliM) that forms the rotor-mounted switch complex (C ring), located at the base of the basal body. This complex interacts with the CheY and CheZ chemotaxis proteins, in addition to contacting components of the motor that determine the direction of flagellar rotation.</text>
</comment>
<evidence type="ECO:0000256" key="5">
    <source>
        <dbReference type="ARBA" id="ARBA00022475"/>
    </source>
</evidence>
<name>A0A0E9MSJ3_9SPHN</name>
<dbReference type="EMBL" id="BBWU01000048">
    <property type="protein sequence ID" value="GAO40539.1"/>
    <property type="molecule type" value="Genomic_DNA"/>
</dbReference>
<keyword evidence="8" id="KW-0472">Membrane</keyword>
<evidence type="ECO:0000313" key="13">
    <source>
        <dbReference type="EMBL" id="GAO40539.1"/>
    </source>
</evidence>